<name>A0A0E9TLV2_ANGAN</name>
<accession>A0A0E9TLV2</accession>
<sequence length="53" mass="6194">MSLLQLCRFLPHPELLILTPNIIHTEYEISILCHRSPIDQQKIITPDVFIIQV</sequence>
<evidence type="ECO:0000313" key="1">
    <source>
        <dbReference type="EMBL" id="JAH54432.1"/>
    </source>
</evidence>
<dbReference type="AlphaFoldDB" id="A0A0E9TLV2"/>
<organism evidence="1">
    <name type="scientific">Anguilla anguilla</name>
    <name type="common">European freshwater eel</name>
    <name type="synonym">Muraena anguilla</name>
    <dbReference type="NCBI Taxonomy" id="7936"/>
    <lineage>
        <taxon>Eukaryota</taxon>
        <taxon>Metazoa</taxon>
        <taxon>Chordata</taxon>
        <taxon>Craniata</taxon>
        <taxon>Vertebrata</taxon>
        <taxon>Euteleostomi</taxon>
        <taxon>Actinopterygii</taxon>
        <taxon>Neopterygii</taxon>
        <taxon>Teleostei</taxon>
        <taxon>Anguilliformes</taxon>
        <taxon>Anguillidae</taxon>
        <taxon>Anguilla</taxon>
    </lineage>
</organism>
<reference evidence="1" key="2">
    <citation type="journal article" date="2015" name="Fish Shellfish Immunol.">
        <title>Early steps in the European eel (Anguilla anguilla)-Vibrio vulnificus interaction in the gills: Role of the RtxA13 toxin.</title>
        <authorList>
            <person name="Callol A."/>
            <person name="Pajuelo D."/>
            <person name="Ebbesson L."/>
            <person name="Teles M."/>
            <person name="MacKenzie S."/>
            <person name="Amaro C."/>
        </authorList>
    </citation>
    <scope>NUCLEOTIDE SEQUENCE</scope>
</reference>
<proteinExistence type="predicted"/>
<reference evidence="1" key="1">
    <citation type="submission" date="2014-11" db="EMBL/GenBank/DDBJ databases">
        <authorList>
            <person name="Amaro Gonzalez C."/>
        </authorList>
    </citation>
    <scope>NUCLEOTIDE SEQUENCE</scope>
</reference>
<dbReference type="EMBL" id="GBXM01054145">
    <property type="protein sequence ID" value="JAH54432.1"/>
    <property type="molecule type" value="Transcribed_RNA"/>
</dbReference>
<protein>
    <submittedName>
        <fullName evidence="1">Uncharacterized protein</fullName>
    </submittedName>
</protein>